<evidence type="ECO:0000313" key="1">
    <source>
        <dbReference type="EMBL" id="OIR17354.1"/>
    </source>
</evidence>
<accession>A0A1J5T8Z1</accession>
<dbReference type="EMBL" id="MLJW01000005">
    <property type="protein sequence ID" value="OIR17354.1"/>
    <property type="molecule type" value="Genomic_DNA"/>
</dbReference>
<gene>
    <name evidence="1" type="ORF">GALL_23800</name>
</gene>
<proteinExistence type="predicted"/>
<protein>
    <submittedName>
        <fullName evidence="1">Uncharacterized protein</fullName>
    </submittedName>
</protein>
<sequence length="52" mass="5852">MMKKKCGTFGYDITSLRLVSLRRNNPCGLLSVEANAARPRYAVTKTTTKQFN</sequence>
<dbReference type="AlphaFoldDB" id="A0A1J5T8Z1"/>
<organism evidence="1">
    <name type="scientific">mine drainage metagenome</name>
    <dbReference type="NCBI Taxonomy" id="410659"/>
    <lineage>
        <taxon>unclassified sequences</taxon>
        <taxon>metagenomes</taxon>
        <taxon>ecological metagenomes</taxon>
    </lineage>
</organism>
<reference evidence="1" key="1">
    <citation type="submission" date="2016-10" db="EMBL/GenBank/DDBJ databases">
        <title>Sequence of Gallionella enrichment culture.</title>
        <authorList>
            <person name="Poehlein A."/>
            <person name="Muehling M."/>
            <person name="Daniel R."/>
        </authorList>
    </citation>
    <scope>NUCLEOTIDE SEQUENCE</scope>
</reference>
<name>A0A1J5T8Z1_9ZZZZ</name>
<comment type="caution">
    <text evidence="1">The sequence shown here is derived from an EMBL/GenBank/DDBJ whole genome shotgun (WGS) entry which is preliminary data.</text>
</comment>